<comment type="caution">
    <text evidence="2">The sequence shown here is derived from an EMBL/GenBank/DDBJ whole genome shotgun (WGS) entry which is preliminary data.</text>
</comment>
<evidence type="ECO:0000313" key="3">
    <source>
        <dbReference type="Proteomes" id="UP000553776"/>
    </source>
</evidence>
<name>A0A841TYU5_9BACL</name>
<proteinExistence type="predicted"/>
<reference evidence="2 3" key="1">
    <citation type="submission" date="2020-08" db="EMBL/GenBank/DDBJ databases">
        <title>Cohnella phylogeny.</title>
        <authorList>
            <person name="Dunlap C."/>
        </authorList>
    </citation>
    <scope>NUCLEOTIDE SEQUENCE [LARGE SCALE GENOMIC DNA]</scope>
    <source>
        <strain evidence="2 3">DSM 25239</strain>
    </source>
</reference>
<gene>
    <name evidence="2" type="ORF">H7B90_06710</name>
</gene>
<keyword evidence="1" id="KW-0732">Signal</keyword>
<dbReference type="InterPro" id="IPR015943">
    <property type="entry name" value="WD40/YVTN_repeat-like_dom_sf"/>
</dbReference>
<dbReference type="Gene3D" id="2.130.10.10">
    <property type="entry name" value="YVTN repeat-like/Quinoprotein amine dehydrogenase"/>
    <property type="match status" value="1"/>
</dbReference>
<evidence type="ECO:0000256" key="1">
    <source>
        <dbReference type="SAM" id="SignalP"/>
    </source>
</evidence>
<feature type="chain" id="PRO_5032616380" description="Pyrroloquinoline-quinone binding quinoprotein" evidence="1">
    <location>
        <begin position="31"/>
        <end position="440"/>
    </location>
</feature>
<dbReference type="SUPFAM" id="SSF50998">
    <property type="entry name" value="Quinoprotein alcohol dehydrogenase-like"/>
    <property type="match status" value="1"/>
</dbReference>
<protein>
    <recommendedName>
        <fullName evidence="4">Pyrroloquinoline-quinone binding quinoprotein</fullName>
    </recommendedName>
</protein>
<dbReference type="InterPro" id="IPR011047">
    <property type="entry name" value="Quinoprotein_ADH-like_sf"/>
</dbReference>
<dbReference type="AlphaFoldDB" id="A0A841TYU5"/>
<sequence length="440" mass="48710">MRLFAKRILPLVLFAFLAISLHPLAPTASAAEFTRLPQPEWTAAMPANTSTEPDSKNAYYLGDRRLPVVSDGNGSRTAYTFLFQADRSSGKLKRIYKLLALDDATGKTKWMHTAPLAYNSFDMDLSGNAYYIDKVKSGARTLDRLVALDSNDKQRWVKTFGGSNNYKVLGDGRIAVITLDAGLDTTLTLYSKEGKTLYTRKFKDAGIRHIQGDYVGVVNYKAPKSTTTIEIYSISSGKKIATAVLPPEYFNAVHAEFDVLSGGTLLVPVYHAKTGVETLYGYSPDGKLKWSRVLPRSTQDGEYGSDTVYGGVVYAKTIYDSFFVSVGNNYLVQEKNKLSLYDTSNRLIAAKTFDDLPGQGSLQRLGDGSIVFGATERPGFLPTKPEPKKAAFYVMDSRTLQVKHSLVMEDALFNQADVRFYDANTFYLDSRGSLAKYILK</sequence>
<keyword evidence="3" id="KW-1185">Reference proteome</keyword>
<dbReference type="Proteomes" id="UP000553776">
    <property type="component" value="Unassembled WGS sequence"/>
</dbReference>
<evidence type="ECO:0000313" key="2">
    <source>
        <dbReference type="EMBL" id="MBB6691091.1"/>
    </source>
</evidence>
<dbReference type="EMBL" id="JACJVR010000020">
    <property type="protein sequence ID" value="MBB6691091.1"/>
    <property type="molecule type" value="Genomic_DNA"/>
</dbReference>
<feature type="signal peptide" evidence="1">
    <location>
        <begin position="1"/>
        <end position="30"/>
    </location>
</feature>
<organism evidence="2 3">
    <name type="scientific">Cohnella xylanilytica</name>
    <dbReference type="NCBI Taxonomy" id="557555"/>
    <lineage>
        <taxon>Bacteria</taxon>
        <taxon>Bacillati</taxon>
        <taxon>Bacillota</taxon>
        <taxon>Bacilli</taxon>
        <taxon>Bacillales</taxon>
        <taxon>Paenibacillaceae</taxon>
        <taxon>Cohnella</taxon>
    </lineage>
</organism>
<accession>A0A841TYU5</accession>
<dbReference type="RefSeq" id="WP_185135091.1">
    <property type="nucleotide sequence ID" value="NZ_JACJVR010000020.1"/>
</dbReference>
<evidence type="ECO:0008006" key="4">
    <source>
        <dbReference type="Google" id="ProtNLM"/>
    </source>
</evidence>